<dbReference type="Pfam" id="PF00122">
    <property type="entry name" value="E1-E2_ATPase"/>
    <property type="match status" value="1"/>
</dbReference>
<evidence type="ECO:0000256" key="9">
    <source>
        <dbReference type="ARBA" id="ARBA00022967"/>
    </source>
</evidence>
<dbReference type="Gene3D" id="2.70.150.10">
    <property type="entry name" value="Calcium-transporting ATPase, cytoplasmic transduction domain A"/>
    <property type="match status" value="1"/>
</dbReference>
<dbReference type="InterPro" id="IPR001757">
    <property type="entry name" value="P_typ_ATPase"/>
</dbReference>
<name>A0A1M6N5V5_9FIRM</name>
<evidence type="ECO:0000256" key="7">
    <source>
        <dbReference type="ARBA" id="ARBA00022837"/>
    </source>
</evidence>
<keyword evidence="9" id="KW-1278">Translocase</keyword>
<accession>A0A1M6N5V5</accession>
<protein>
    <recommendedName>
        <fullName evidence="3">P-type Ca(2+) transporter</fullName>
        <ecNumber evidence="3">7.2.2.10</ecNumber>
    </recommendedName>
</protein>
<evidence type="ECO:0000256" key="3">
    <source>
        <dbReference type="ARBA" id="ARBA00012790"/>
    </source>
</evidence>
<dbReference type="GO" id="GO:0005524">
    <property type="term" value="F:ATP binding"/>
    <property type="evidence" value="ECO:0007669"/>
    <property type="project" value="UniProtKB-KW"/>
</dbReference>
<keyword evidence="5 12" id="KW-0812">Transmembrane</keyword>
<reference evidence="15" key="1">
    <citation type="submission" date="2016-11" db="EMBL/GenBank/DDBJ databases">
        <authorList>
            <person name="Varghese N."/>
            <person name="Submissions S."/>
        </authorList>
    </citation>
    <scope>NUCLEOTIDE SEQUENCE [LARGE SCALE GENOMIC DNA]</scope>
    <source>
        <strain evidence="15">DSM 17957</strain>
    </source>
</reference>
<evidence type="ECO:0000256" key="11">
    <source>
        <dbReference type="ARBA" id="ARBA00023136"/>
    </source>
</evidence>
<dbReference type="STRING" id="1121919.SAMN02745975_03210"/>
<keyword evidence="7" id="KW-0106">Calcium</keyword>
<keyword evidence="11 12" id="KW-0472">Membrane</keyword>
<dbReference type="InterPro" id="IPR004014">
    <property type="entry name" value="ATPase_P-typ_cation-transptr_N"/>
</dbReference>
<dbReference type="InterPro" id="IPR023299">
    <property type="entry name" value="ATPase_P-typ_cyto_dom_N"/>
</dbReference>
<dbReference type="NCBIfam" id="TIGR01517">
    <property type="entry name" value="ATPase-IIB_Ca"/>
    <property type="match status" value="1"/>
</dbReference>
<feature type="transmembrane region" description="Helical" evidence="12">
    <location>
        <begin position="796"/>
        <end position="816"/>
    </location>
</feature>
<dbReference type="FunFam" id="3.40.50.1000:FF:000028">
    <property type="entry name" value="Calcium-transporting P-type ATPase, putative"/>
    <property type="match status" value="1"/>
</dbReference>
<evidence type="ECO:0000256" key="10">
    <source>
        <dbReference type="ARBA" id="ARBA00022989"/>
    </source>
</evidence>
<dbReference type="SUPFAM" id="SSF81665">
    <property type="entry name" value="Calcium ATPase, transmembrane domain M"/>
    <property type="match status" value="1"/>
</dbReference>
<dbReference type="PRINTS" id="PR00119">
    <property type="entry name" value="CATATPASE"/>
</dbReference>
<proteinExistence type="inferred from homology"/>
<dbReference type="AlphaFoldDB" id="A0A1M6N5V5"/>
<dbReference type="InterPro" id="IPR006408">
    <property type="entry name" value="P-type_ATPase_IIB"/>
</dbReference>
<dbReference type="SFLD" id="SFLDF00027">
    <property type="entry name" value="p-type_atpase"/>
    <property type="match status" value="1"/>
</dbReference>
<comment type="similarity">
    <text evidence="2">Belongs to the cation transport ATPase (P-type) (TC 3.A.3) family. Type IIA subfamily.</text>
</comment>
<dbReference type="InterPro" id="IPR006068">
    <property type="entry name" value="ATPase_P-typ_cation-transptr_C"/>
</dbReference>
<evidence type="ECO:0000256" key="1">
    <source>
        <dbReference type="ARBA" id="ARBA00004141"/>
    </source>
</evidence>
<dbReference type="InterPro" id="IPR059000">
    <property type="entry name" value="ATPase_P-type_domA"/>
</dbReference>
<dbReference type="InterPro" id="IPR023298">
    <property type="entry name" value="ATPase_P-typ_TM_dom_sf"/>
</dbReference>
<dbReference type="Pfam" id="PF13246">
    <property type="entry name" value="Cation_ATPase"/>
    <property type="match status" value="1"/>
</dbReference>
<dbReference type="SMART" id="SM00831">
    <property type="entry name" value="Cation_ATPase_N"/>
    <property type="match status" value="1"/>
</dbReference>
<feature type="transmembrane region" description="Helical" evidence="12">
    <location>
        <begin position="831"/>
        <end position="848"/>
    </location>
</feature>
<dbReference type="Gene3D" id="1.20.1110.10">
    <property type="entry name" value="Calcium-transporting ATPase, transmembrane domain"/>
    <property type="match status" value="1"/>
</dbReference>
<evidence type="ECO:0000256" key="4">
    <source>
        <dbReference type="ARBA" id="ARBA00022568"/>
    </source>
</evidence>
<evidence type="ECO:0000259" key="13">
    <source>
        <dbReference type="SMART" id="SM00831"/>
    </source>
</evidence>
<dbReference type="InterPro" id="IPR008250">
    <property type="entry name" value="ATPase_P-typ_transduc_dom_A_sf"/>
</dbReference>
<evidence type="ECO:0000256" key="6">
    <source>
        <dbReference type="ARBA" id="ARBA00022741"/>
    </source>
</evidence>
<feature type="transmembrane region" description="Helical" evidence="12">
    <location>
        <begin position="77"/>
        <end position="93"/>
    </location>
</feature>
<dbReference type="SUPFAM" id="SSF81653">
    <property type="entry name" value="Calcium ATPase, transduction domain A"/>
    <property type="match status" value="1"/>
</dbReference>
<dbReference type="PRINTS" id="PR00120">
    <property type="entry name" value="HATPASE"/>
</dbReference>
<keyword evidence="10 12" id="KW-1133">Transmembrane helix</keyword>
<dbReference type="RefSeq" id="WP_330392671.1">
    <property type="nucleotide sequence ID" value="NZ_FQZV01000052.1"/>
</dbReference>
<evidence type="ECO:0000313" key="15">
    <source>
        <dbReference type="Proteomes" id="UP000184536"/>
    </source>
</evidence>
<dbReference type="EMBL" id="FQZV01000052">
    <property type="protein sequence ID" value="SHJ91115.1"/>
    <property type="molecule type" value="Genomic_DNA"/>
</dbReference>
<feature type="transmembrane region" description="Helical" evidence="12">
    <location>
        <begin position="725"/>
        <end position="751"/>
    </location>
</feature>
<dbReference type="Gene3D" id="3.40.50.1000">
    <property type="entry name" value="HAD superfamily/HAD-like"/>
    <property type="match status" value="1"/>
</dbReference>
<sequence length="855" mass="94483">MFKKEVKRVLEELDSNLEAGLTDHQVLKRQKGGRNVLDEKKPKSLFLKVFDQINEPMIYILMIAAAISMVMHELSDAIIIIIVIVLNAAIGLIQEDKAQKSLGALKKLSTPKTLVKRNGQLREINVEELVIGDIVMIEAGRYIPADLRLAEVVNLKIDESVLTGESVPVDKSKDPLSEDIVALGDMKNTAFMSSYATYGRGIGIVTAIGMQTEIGKIASMLNNTEELQTPLQRKLAELGKLLGIASVIICILMFGVGILQGRDIIEMLLISISLAVAIIPEGLPAVITVVLALGVQRMIHQNAIVKKLPAVETLGSVNVICSDKTGTITQNKMTVTAFYYNRQLKKVEELSEEHRLLVDGFMLCNDASNENNRIGDPTEIALLDMGKYLSIRKTDLDTSFPRTDEIPFDSDRKMMTTLHRYEGKEIIFTKGALDLVLKKTTHILVDGNKLPIEDYVQEIYENASSLSNAALRVLALAFKEKDSNPYESSLTFLGLVGMIDPPREEVAEAVKKCKAAGIRTIMITGDHQDTAYAIAKDVGICSDMDQVMSGYTLSALTQDNLNQSIENYRVFARVQPEHKVMIVKALQSKGYIVSMTGDGVNDAPSLKTANIGIAMGITGSDVSKEASSIILTDDNFATIVKAVEEGRNIYSNIKKSILYLLSCNLGEVITLFTAVLLNWVTPLKPIHILWVNLVTDSLPALALGVDPSDQNIMNDQPRKHNESIFAQGGLFYLIFNGIFIALLTLILFRYGLKTQNLVYAQTMAFMILSIAQLFHSLNSRSFRVSIFRVGIFKNKFLLYAGLMGIFLQILVVHLPVLNSFFGTVPLLLKDWLLVFGLSASTILVNELIKWIKIKK</sequence>
<gene>
    <name evidence="14" type="ORF">SAMN02745975_03210</name>
</gene>
<evidence type="ECO:0000256" key="8">
    <source>
        <dbReference type="ARBA" id="ARBA00022840"/>
    </source>
</evidence>
<feature type="transmembrane region" description="Helical" evidence="12">
    <location>
        <begin position="267"/>
        <end position="293"/>
    </location>
</feature>
<feature type="transmembrane region" description="Helical" evidence="12">
    <location>
        <begin position="657"/>
        <end position="680"/>
    </location>
</feature>
<comment type="subcellular location">
    <subcellularLocation>
        <location evidence="1">Membrane</location>
        <topology evidence="1">Multi-pass membrane protein</topology>
    </subcellularLocation>
</comment>
<keyword evidence="15" id="KW-1185">Reference proteome</keyword>
<dbReference type="SUPFAM" id="SSF56784">
    <property type="entry name" value="HAD-like"/>
    <property type="match status" value="1"/>
</dbReference>
<dbReference type="SFLD" id="SFLDS00003">
    <property type="entry name" value="Haloacid_Dehalogenase"/>
    <property type="match status" value="1"/>
</dbReference>
<dbReference type="PROSITE" id="PS00154">
    <property type="entry name" value="ATPASE_E1_E2"/>
    <property type="match status" value="1"/>
</dbReference>
<dbReference type="GO" id="GO:0005388">
    <property type="term" value="F:P-type calcium transporter activity"/>
    <property type="evidence" value="ECO:0007669"/>
    <property type="project" value="UniProtKB-EC"/>
</dbReference>
<dbReference type="Pfam" id="PF00689">
    <property type="entry name" value="Cation_ATPase_C"/>
    <property type="match status" value="1"/>
</dbReference>
<feature type="domain" description="Cation-transporting P-type ATPase N-terminal" evidence="13">
    <location>
        <begin position="2"/>
        <end position="73"/>
    </location>
</feature>
<dbReference type="InterPro" id="IPR036412">
    <property type="entry name" value="HAD-like_sf"/>
</dbReference>
<evidence type="ECO:0000256" key="12">
    <source>
        <dbReference type="SAM" id="Phobius"/>
    </source>
</evidence>
<feature type="transmembrane region" description="Helical" evidence="12">
    <location>
        <begin position="686"/>
        <end position="705"/>
    </location>
</feature>
<keyword evidence="4" id="KW-0406">Ion transport</keyword>
<evidence type="ECO:0000256" key="2">
    <source>
        <dbReference type="ARBA" id="ARBA00005675"/>
    </source>
</evidence>
<keyword evidence="4" id="KW-0813">Transport</keyword>
<dbReference type="InterPro" id="IPR023214">
    <property type="entry name" value="HAD_sf"/>
</dbReference>
<dbReference type="InterPro" id="IPR018303">
    <property type="entry name" value="ATPase_P-typ_P_site"/>
</dbReference>
<feature type="transmembrane region" description="Helical" evidence="12">
    <location>
        <begin position="53"/>
        <end position="71"/>
    </location>
</feature>
<evidence type="ECO:0000256" key="5">
    <source>
        <dbReference type="ARBA" id="ARBA00022692"/>
    </source>
</evidence>
<keyword evidence="6" id="KW-0547">Nucleotide-binding</keyword>
<dbReference type="CDD" id="cd02089">
    <property type="entry name" value="P-type_ATPase_Ca_prok"/>
    <property type="match status" value="1"/>
</dbReference>
<keyword evidence="8" id="KW-0067">ATP-binding</keyword>
<dbReference type="SUPFAM" id="SSF81660">
    <property type="entry name" value="Metal cation-transporting ATPase, ATP-binding domain N"/>
    <property type="match status" value="1"/>
</dbReference>
<dbReference type="PANTHER" id="PTHR42861">
    <property type="entry name" value="CALCIUM-TRANSPORTING ATPASE"/>
    <property type="match status" value="1"/>
</dbReference>
<dbReference type="Pfam" id="PF00690">
    <property type="entry name" value="Cation_ATPase_N"/>
    <property type="match status" value="1"/>
</dbReference>
<dbReference type="GO" id="GO:0016020">
    <property type="term" value="C:membrane"/>
    <property type="evidence" value="ECO:0007669"/>
    <property type="project" value="UniProtKB-SubCell"/>
</dbReference>
<feature type="transmembrane region" description="Helical" evidence="12">
    <location>
        <begin position="241"/>
        <end position="261"/>
    </location>
</feature>
<evidence type="ECO:0000313" key="14">
    <source>
        <dbReference type="EMBL" id="SHJ91115.1"/>
    </source>
</evidence>
<dbReference type="GO" id="GO:0016887">
    <property type="term" value="F:ATP hydrolysis activity"/>
    <property type="evidence" value="ECO:0007669"/>
    <property type="project" value="InterPro"/>
</dbReference>
<dbReference type="InterPro" id="IPR044492">
    <property type="entry name" value="P_typ_ATPase_HD_dom"/>
</dbReference>
<keyword evidence="4" id="KW-0109">Calcium transport</keyword>
<dbReference type="Gene3D" id="3.40.1110.10">
    <property type="entry name" value="Calcium-transporting ATPase, cytoplasmic domain N"/>
    <property type="match status" value="1"/>
</dbReference>
<dbReference type="NCBIfam" id="TIGR01494">
    <property type="entry name" value="ATPase_P-type"/>
    <property type="match status" value="4"/>
</dbReference>
<dbReference type="FunFam" id="3.40.50.1000:FF:000001">
    <property type="entry name" value="Phospholipid-transporting ATPase IC"/>
    <property type="match status" value="1"/>
</dbReference>
<dbReference type="Proteomes" id="UP000184536">
    <property type="component" value="Unassembled WGS sequence"/>
</dbReference>
<dbReference type="SFLD" id="SFLDG00002">
    <property type="entry name" value="C1.7:_P-type_atpase_like"/>
    <property type="match status" value="1"/>
</dbReference>
<organism evidence="14 15">
    <name type="scientific">Geosporobacter subterraneus DSM 17957</name>
    <dbReference type="NCBI Taxonomy" id="1121919"/>
    <lineage>
        <taxon>Bacteria</taxon>
        <taxon>Bacillati</taxon>
        <taxon>Bacillota</taxon>
        <taxon>Clostridia</taxon>
        <taxon>Peptostreptococcales</taxon>
        <taxon>Thermotaleaceae</taxon>
        <taxon>Geosporobacter</taxon>
    </lineage>
</organism>
<dbReference type="EC" id="7.2.2.10" evidence="3"/>
<feature type="transmembrane region" description="Helical" evidence="12">
    <location>
        <begin position="757"/>
        <end position="775"/>
    </location>
</feature>